<keyword evidence="3" id="KW-1185">Reference proteome</keyword>
<keyword evidence="1" id="KW-0472">Membrane</keyword>
<keyword evidence="1" id="KW-0812">Transmembrane</keyword>
<reference evidence="2 3" key="1">
    <citation type="submission" date="2020-08" db="EMBL/GenBank/DDBJ databases">
        <title>Genomic Encyclopedia of Type Strains, Phase IV (KMG-IV): sequencing the most valuable type-strain genomes for metagenomic binning, comparative biology and taxonomic classification.</title>
        <authorList>
            <person name="Goeker M."/>
        </authorList>
    </citation>
    <scope>NUCLEOTIDE SEQUENCE [LARGE SCALE GENOMIC DNA]</scope>
    <source>
        <strain evidence="2 3">DSM 29854</strain>
    </source>
</reference>
<protein>
    <submittedName>
        <fullName evidence="2">Uncharacterized protein</fullName>
    </submittedName>
</protein>
<evidence type="ECO:0000313" key="2">
    <source>
        <dbReference type="EMBL" id="MBA9079303.1"/>
    </source>
</evidence>
<sequence>MGTRQQYSQSDMLLFFCILFIGCYLLALALML</sequence>
<dbReference type="Proteomes" id="UP000563094">
    <property type="component" value="Unassembled WGS sequence"/>
</dbReference>
<feature type="transmembrane region" description="Helical" evidence="1">
    <location>
        <begin position="12"/>
        <end position="31"/>
    </location>
</feature>
<dbReference type="AlphaFoldDB" id="A0A839GN12"/>
<proteinExistence type="predicted"/>
<evidence type="ECO:0000256" key="1">
    <source>
        <dbReference type="SAM" id="Phobius"/>
    </source>
</evidence>
<dbReference type="EMBL" id="JACJIQ010000020">
    <property type="protein sequence ID" value="MBA9079303.1"/>
    <property type="molecule type" value="Genomic_DNA"/>
</dbReference>
<organism evidence="2 3">
    <name type="scientific">Rufibacter quisquiliarum</name>
    <dbReference type="NCBI Taxonomy" id="1549639"/>
    <lineage>
        <taxon>Bacteria</taxon>
        <taxon>Pseudomonadati</taxon>
        <taxon>Bacteroidota</taxon>
        <taxon>Cytophagia</taxon>
        <taxon>Cytophagales</taxon>
        <taxon>Hymenobacteraceae</taxon>
        <taxon>Rufibacter</taxon>
    </lineage>
</organism>
<accession>A0A839GN12</accession>
<name>A0A839GN12_9BACT</name>
<evidence type="ECO:0000313" key="3">
    <source>
        <dbReference type="Proteomes" id="UP000563094"/>
    </source>
</evidence>
<gene>
    <name evidence="2" type="ORF">FHS90_004038</name>
</gene>
<comment type="caution">
    <text evidence="2">The sequence shown here is derived from an EMBL/GenBank/DDBJ whole genome shotgun (WGS) entry which is preliminary data.</text>
</comment>
<keyword evidence="1" id="KW-1133">Transmembrane helix</keyword>
<dbReference type="PROSITE" id="PS51257">
    <property type="entry name" value="PROKAR_LIPOPROTEIN"/>
    <property type="match status" value="1"/>
</dbReference>